<accession>A0A0D2JDU4</accession>
<dbReference type="EMBL" id="ARQD01000002">
    <property type="protein sequence ID" value="KIX85171.1"/>
    <property type="molecule type" value="Genomic_DNA"/>
</dbReference>
<organism evidence="2 3">
    <name type="scientific">candidate division TM6 bacterium JCVI TM6SC1</name>
    <dbReference type="NCBI Taxonomy" id="1306947"/>
    <lineage>
        <taxon>Bacteria</taxon>
        <taxon>Candidatus Babelota</taxon>
        <taxon>Vermiphilus</taxon>
    </lineage>
</organism>
<dbReference type="Proteomes" id="UP000032214">
    <property type="component" value="Unassembled WGS sequence"/>
</dbReference>
<dbReference type="STRING" id="1306947.J120_02410"/>
<evidence type="ECO:0000313" key="2">
    <source>
        <dbReference type="EMBL" id="KIX85171.1"/>
    </source>
</evidence>
<comment type="caution">
    <text evidence="2">The sequence shown here is derived from an EMBL/GenBank/DDBJ whole genome shotgun (WGS) entry which is preliminary data.</text>
</comment>
<dbReference type="SUPFAM" id="SSF52467">
    <property type="entry name" value="DHS-like NAD/FAD-binding domain"/>
    <property type="match status" value="1"/>
</dbReference>
<feature type="signal peptide" evidence="1">
    <location>
        <begin position="1"/>
        <end position="17"/>
    </location>
</feature>
<dbReference type="InterPro" id="IPR029035">
    <property type="entry name" value="DHS-like_NAD/FAD-binding_dom"/>
</dbReference>
<sequence>MALLLFLVLFSSLWNTTSCLEIANIYPYNGTPLKMEWKYEKSDLDLLCLLSFVYDKNSTVFNITCNDTIYKQFDPHMKSLFSSNNNTHEYHYTHGEQNNNSIDSQSKIVSPNYYKLYDNQNAHTPSTVAIAEIIKNKKVALYTGAGISAGIVPTMKELESSLHFYKYHNLLPDFCMFLKKIIKHQDSLLQTMSHFYNACINGNPSTAHYAVAQLVADTKWQLITENVDLFHQKTGLVPILATQSENIAHIQQLCTEVEYILAIGLSEDQSSFLSYFKKCNPTGIIIGCNLVRPDYLSDTDIWLAGDIQKTLPELAHTMSLFTSKK</sequence>
<feature type="chain" id="PRO_5002244871" evidence="1">
    <location>
        <begin position="18"/>
        <end position="325"/>
    </location>
</feature>
<dbReference type="eggNOG" id="ENOG502ZEJN">
    <property type="taxonomic scope" value="Bacteria"/>
</dbReference>
<evidence type="ECO:0000313" key="3">
    <source>
        <dbReference type="Proteomes" id="UP000032214"/>
    </source>
</evidence>
<keyword evidence="3" id="KW-1185">Reference proteome</keyword>
<protein>
    <submittedName>
        <fullName evidence="2">Uncharacterized protein</fullName>
    </submittedName>
</protein>
<dbReference type="AlphaFoldDB" id="A0A0D2JDU4"/>
<dbReference type="Gene3D" id="3.40.50.1220">
    <property type="entry name" value="TPP-binding domain"/>
    <property type="match status" value="1"/>
</dbReference>
<reference evidence="2 3" key="1">
    <citation type="journal article" date="2013" name="Proc. Natl. Acad. Sci. U.S.A.">
        <title>Candidate phylum TM6 genome recovered from a hospital sink biofilm provides genomic insights into this uncultivated phylum.</title>
        <authorList>
            <person name="McLean J.S."/>
            <person name="Lombardo M.J."/>
            <person name="Badger J.H."/>
            <person name="Edlund A."/>
            <person name="Novotny M."/>
            <person name="Yee-Greenbaum J."/>
            <person name="Vyahhi N."/>
            <person name="Hall A.P."/>
            <person name="Yang Y."/>
            <person name="Dupont C.L."/>
            <person name="Ziegler M.G."/>
            <person name="Chitsaz H."/>
            <person name="Allen A.E."/>
            <person name="Yooseph S."/>
            <person name="Tesler G."/>
            <person name="Pevzner P.A."/>
            <person name="Friedman R.M."/>
            <person name="Nealson K.H."/>
            <person name="Venter J.C."/>
            <person name="Lasken R.S."/>
        </authorList>
    </citation>
    <scope>NUCLEOTIDE SEQUENCE [LARGE SCALE GENOMIC DNA]</scope>
    <source>
        <strain evidence="2 3">TM6SC1</strain>
    </source>
</reference>
<name>A0A0D2JDU4_9BACT</name>
<keyword evidence="1" id="KW-0732">Signal</keyword>
<gene>
    <name evidence="2" type="ORF">J120_02410</name>
</gene>
<proteinExistence type="predicted"/>
<evidence type="ECO:0000256" key="1">
    <source>
        <dbReference type="SAM" id="SignalP"/>
    </source>
</evidence>